<dbReference type="GO" id="GO:0052689">
    <property type="term" value="F:carboxylic ester hydrolase activity"/>
    <property type="evidence" value="ECO:0007669"/>
    <property type="project" value="UniProtKB-KW"/>
</dbReference>
<feature type="domain" description="Carboxylesterase type B" evidence="5">
    <location>
        <begin position="24"/>
        <end position="282"/>
    </location>
</feature>
<sequence>VLPSLCCLVVIFMLPASTSSDKFPVITTSYGSLQSYSFTAEDRTKAQIFKRIPFASPPIGDLRWKKPQPPQPWNGTRDSTFFGPACPQKSIFYDGTPSGFSKDCLHLNVYSSKDCLEVSDWTKMFEILLTSLSADMVLGDYPDETLGRNFVSQGIVVVTTAYRLGVFGVMAIGDENVLSANLALHDIIAALKFTRREIGNFGGDKERITLLGHSAGAKIALMVAFSPGISKPGEKRLFNNVISMSGPSSLETQEETVQRSHAFATELLCKGSASEIMTCLRVFDTK</sequence>
<name>A0AAV5UG48_9BILA</name>
<reference evidence="6" key="1">
    <citation type="submission" date="2023-10" db="EMBL/GenBank/DDBJ databases">
        <title>Genome assembly of Pristionchus species.</title>
        <authorList>
            <person name="Yoshida K."/>
            <person name="Sommer R.J."/>
        </authorList>
    </citation>
    <scope>NUCLEOTIDE SEQUENCE</scope>
    <source>
        <strain evidence="6">RS0144</strain>
    </source>
</reference>
<feature type="chain" id="PRO_5043090185" description="Carboxylic ester hydrolase" evidence="4">
    <location>
        <begin position="21"/>
        <end position="286"/>
    </location>
</feature>
<evidence type="ECO:0000256" key="4">
    <source>
        <dbReference type="RuleBase" id="RU361235"/>
    </source>
</evidence>
<evidence type="ECO:0000313" key="7">
    <source>
        <dbReference type="Proteomes" id="UP001432027"/>
    </source>
</evidence>
<accession>A0AAV5UG48</accession>
<dbReference type="AlphaFoldDB" id="A0AAV5UG48"/>
<keyword evidence="2" id="KW-0719">Serine esterase</keyword>
<protein>
    <recommendedName>
        <fullName evidence="4">Carboxylic ester hydrolase</fullName>
        <ecNumber evidence="4">3.1.1.-</ecNumber>
    </recommendedName>
</protein>
<keyword evidence="4" id="KW-0732">Signal</keyword>
<feature type="signal peptide" evidence="4">
    <location>
        <begin position="1"/>
        <end position="20"/>
    </location>
</feature>
<dbReference type="SUPFAM" id="SSF53474">
    <property type="entry name" value="alpha/beta-Hydrolases"/>
    <property type="match status" value="1"/>
</dbReference>
<dbReference type="PANTHER" id="PTHR45580">
    <property type="entry name" value="PROTEIN CBG05369"/>
    <property type="match status" value="1"/>
</dbReference>
<proteinExistence type="inferred from homology"/>
<comment type="caution">
    <text evidence="6">The sequence shown here is derived from an EMBL/GenBank/DDBJ whole genome shotgun (WGS) entry which is preliminary data.</text>
</comment>
<dbReference type="InterPro" id="IPR002018">
    <property type="entry name" value="CarbesteraseB"/>
</dbReference>
<evidence type="ECO:0000313" key="6">
    <source>
        <dbReference type="EMBL" id="GMT05986.1"/>
    </source>
</evidence>
<keyword evidence="3 4" id="KW-0378">Hydrolase</keyword>
<comment type="similarity">
    <text evidence="1 4">Belongs to the type-B carboxylesterase/lipase family.</text>
</comment>
<dbReference type="PROSITE" id="PS00122">
    <property type="entry name" value="CARBOXYLESTERASE_B_1"/>
    <property type="match status" value="1"/>
</dbReference>
<dbReference type="EMBL" id="BTSX01000006">
    <property type="protein sequence ID" value="GMT05986.1"/>
    <property type="molecule type" value="Genomic_DNA"/>
</dbReference>
<dbReference type="Pfam" id="PF00135">
    <property type="entry name" value="COesterase"/>
    <property type="match status" value="1"/>
</dbReference>
<feature type="non-terminal residue" evidence="6">
    <location>
        <position position="1"/>
    </location>
</feature>
<keyword evidence="7" id="KW-1185">Reference proteome</keyword>
<dbReference type="InterPro" id="IPR019826">
    <property type="entry name" value="Carboxylesterase_B_AS"/>
</dbReference>
<dbReference type="Proteomes" id="UP001432027">
    <property type="component" value="Unassembled WGS sequence"/>
</dbReference>
<dbReference type="PANTHER" id="PTHR45580:SF6">
    <property type="entry name" value="CARBOXYLESTERASE TYPE B DOMAIN-CONTAINING PROTEIN"/>
    <property type="match status" value="1"/>
</dbReference>
<evidence type="ECO:0000259" key="5">
    <source>
        <dbReference type="Pfam" id="PF00135"/>
    </source>
</evidence>
<gene>
    <name evidence="6" type="ORF">PENTCL1PPCAC_28160</name>
</gene>
<organism evidence="6 7">
    <name type="scientific">Pristionchus entomophagus</name>
    <dbReference type="NCBI Taxonomy" id="358040"/>
    <lineage>
        <taxon>Eukaryota</taxon>
        <taxon>Metazoa</taxon>
        <taxon>Ecdysozoa</taxon>
        <taxon>Nematoda</taxon>
        <taxon>Chromadorea</taxon>
        <taxon>Rhabditida</taxon>
        <taxon>Rhabditina</taxon>
        <taxon>Diplogasteromorpha</taxon>
        <taxon>Diplogasteroidea</taxon>
        <taxon>Neodiplogasteridae</taxon>
        <taxon>Pristionchus</taxon>
    </lineage>
</organism>
<evidence type="ECO:0000256" key="3">
    <source>
        <dbReference type="ARBA" id="ARBA00022801"/>
    </source>
</evidence>
<evidence type="ECO:0000256" key="1">
    <source>
        <dbReference type="ARBA" id="ARBA00005964"/>
    </source>
</evidence>
<evidence type="ECO:0000256" key="2">
    <source>
        <dbReference type="ARBA" id="ARBA00022487"/>
    </source>
</evidence>
<dbReference type="EC" id="3.1.1.-" evidence="4"/>
<dbReference type="Gene3D" id="3.40.50.1820">
    <property type="entry name" value="alpha/beta hydrolase"/>
    <property type="match status" value="1"/>
</dbReference>
<dbReference type="InterPro" id="IPR029058">
    <property type="entry name" value="AB_hydrolase_fold"/>
</dbReference>